<name>A0AAV4NEH9_9ARAC</name>
<reference evidence="1 2" key="1">
    <citation type="submission" date="2021-06" db="EMBL/GenBank/DDBJ databases">
        <title>Caerostris darwini draft genome.</title>
        <authorList>
            <person name="Kono N."/>
            <person name="Arakawa K."/>
        </authorList>
    </citation>
    <scope>NUCLEOTIDE SEQUENCE [LARGE SCALE GENOMIC DNA]</scope>
</reference>
<sequence length="101" mass="11304">MRHRFSRFYEPALPNPIDFCEEVSAEEGSRKIFCLDFCCNTKLLVFPFKTQPFSQDKKKSLTPACSIFSAPHTSKPPCDKKNPSLPSACLNINIPASSASF</sequence>
<dbReference type="Proteomes" id="UP001054837">
    <property type="component" value="Unassembled WGS sequence"/>
</dbReference>
<organism evidence="1 2">
    <name type="scientific">Caerostris darwini</name>
    <dbReference type="NCBI Taxonomy" id="1538125"/>
    <lineage>
        <taxon>Eukaryota</taxon>
        <taxon>Metazoa</taxon>
        <taxon>Ecdysozoa</taxon>
        <taxon>Arthropoda</taxon>
        <taxon>Chelicerata</taxon>
        <taxon>Arachnida</taxon>
        <taxon>Araneae</taxon>
        <taxon>Araneomorphae</taxon>
        <taxon>Entelegynae</taxon>
        <taxon>Araneoidea</taxon>
        <taxon>Araneidae</taxon>
        <taxon>Caerostris</taxon>
    </lineage>
</organism>
<evidence type="ECO:0000313" key="1">
    <source>
        <dbReference type="EMBL" id="GIX82091.1"/>
    </source>
</evidence>
<dbReference type="EMBL" id="BPLQ01001475">
    <property type="protein sequence ID" value="GIX82091.1"/>
    <property type="molecule type" value="Genomic_DNA"/>
</dbReference>
<protein>
    <submittedName>
        <fullName evidence="1">Uncharacterized protein</fullName>
    </submittedName>
</protein>
<comment type="caution">
    <text evidence="1">The sequence shown here is derived from an EMBL/GenBank/DDBJ whole genome shotgun (WGS) entry which is preliminary data.</text>
</comment>
<proteinExistence type="predicted"/>
<evidence type="ECO:0000313" key="2">
    <source>
        <dbReference type="Proteomes" id="UP001054837"/>
    </source>
</evidence>
<accession>A0AAV4NEH9</accession>
<dbReference type="AlphaFoldDB" id="A0AAV4NEH9"/>
<keyword evidence="2" id="KW-1185">Reference proteome</keyword>
<gene>
    <name evidence="1" type="ORF">CDAR_166641</name>
</gene>